<dbReference type="HOGENOM" id="CLU_046586_2_3_0"/>
<dbReference type="OrthoDB" id="9772751at2"/>
<dbReference type="PANTHER" id="PTHR43591">
    <property type="entry name" value="METHYLTRANSFERASE"/>
    <property type="match status" value="1"/>
</dbReference>
<dbReference type="KEGG" id="tal:Thal_1498"/>
<accession>D3SMZ7</accession>
<keyword evidence="3" id="KW-1185">Reference proteome</keyword>
<sequence>MRILSVRFSRACHSYDRWAIPQRESAQILRSIRPLYGRVLDAGCGTGMASQGVAEAVGVDISSGMARRYRETGRTAVVGDLHHLPFKDKSFDFAISNFSLHWTDLTKSIPEILRVVRKGFLGALPVEGSLPHTGFPFPQKDVVLYHLEKWGGKIAVSFIREIAIPFRGMDLVRFLHYTGSTYNPAREPGRVLSRKALADLISKIDSTSFVVLFFYCEV</sequence>
<dbReference type="InterPro" id="IPR029063">
    <property type="entry name" value="SAM-dependent_MTases_sf"/>
</dbReference>
<name>D3SMZ7_THEAH</name>
<organism evidence="2 3">
    <name type="scientific">Thermocrinis albus (strain DSM 14484 / JCM 11386 / HI 11/12)</name>
    <dbReference type="NCBI Taxonomy" id="638303"/>
    <lineage>
        <taxon>Bacteria</taxon>
        <taxon>Pseudomonadati</taxon>
        <taxon>Aquificota</taxon>
        <taxon>Aquificia</taxon>
        <taxon>Aquificales</taxon>
        <taxon>Aquificaceae</taxon>
        <taxon>Thermocrinis</taxon>
    </lineage>
</organism>
<keyword evidence="2" id="KW-0808">Transferase</keyword>
<dbReference type="PANTHER" id="PTHR43591:SF24">
    <property type="entry name" value="2-METHOXY-6-POLYPRENYL-1,4-BENZOQUINOL METHYLASE, MITOCHONDRIAL"/>
    <property type="match status" value="1"/>
</dbReference>
<dbReference type="eggNOG" id="COG2226">
    <property type="taxonomic scope" value="Bacteria"/>
</dbReference>
<evidence type="ECO:0000313" key="3">
    <source>
        <dbReference type="Proteomes" id="UP000002043"/>
    </source>
</evidence>
<proteinExistence type="predicted"/>
<evidence type="ECO:0000259" key="1">
    <source>
        <dbReference type="Pfam" id="PF08241"/>
    </source>
</evidence>
<gene>
    <name evidence="2" type="ordered locus">Thal_1498</name>
</gene>
<dbReference type="RefSeq" id="WP_012992533.1">
    <property type="nucleotide sequence ID" value="NC_013894.1"/>
</dbReference>
<dbReference type="Pfam" id="PF08241">
    <property type="entry name" value="Methyltransf_11"/>
    <property type="match status" value="1"/>
</dbReference>
<dbReference type="CDD" id="cd02440">
    <property type="entry name" value="AdoMet_MTases"/>
    <property type="match status" value="1"/>
</dbReference>
<feature type="domain" description="Methyltransferase type 11" evidence="1">
    <location>
        <begin position="40"/>
        <end position="119"/>
    </location>
</feature>
<dbReference type="InterPro" id="IPR013216">
    <property type="entry name" value="Methyltransf_11"/>
</dbReference>
<keyword evidence="2" id="KW-0489">Methyltransferase</keyword>
<protein>
    <submittedName>
        <fullName evidence="2">Methyltransferase type 11</fullName>
    </submittedName>
</protein>
<dbReference type="Gene3D" id="3.40.50.150">
    <property type="entry name" value="Vaccinia Virus protein VP39"/>
    <property type="match status" value="1"/>
</dbReference>
<dbReference type="GO" id="GO:0032259">
    <property type="term" value="P:methylation"/>
    <property type="evidence" value="ECO:0007669"/>
    <property type="project" value="UniProtKB-KW"/>
</dbReference>
<dbReference type="Proteomes" id="UP000002043">
    <property type="component" value="Chromosome"/>
</dbReference>
<dbReference type="GO" id="GO:0008757">
    <property type="term" value="F:S-adenosylmethionine-dependent methyltransferase activity"/>
    <property type="evidence" value="ECO:0007669"/>
    <property type="project" value="InterPro"/>
</dbReference>
<dbReference type="AlphaFoldDB" id="D3SMZ7"/>
<evidence type="ECO:0000313" key="2">
    <source>
        <dbReference type="EMBL" id="ADC90127.1"/>
    </source>
</evidence>
<dbReference type="STRING" id="638303.Thal_1498"/>
<dbReference type="EMBL" id="CP001931">
    <property type="protein sequence ID" value="ADC90127.1"/>
    <property type="molecule type" value="Genomic_DNA"/>
</dbReference>
<reference evidence="3" key="1">
    <citation type="journal article" date="2010" name="Stand. Genomic Sci.">
        <title>Complete genome sequence of Thermocrinis albus type strain (HI 11/12T).</title>
        <authorList>
            <person name="Wirth R."/>
            <person name="Sikorski J."/>
            <person name="Brambilla E."/>
            <person name="Misra M."/>
            <person name="Lapidus A."/>
            <person name="Copeland A."/>
            <person name="Nolan M."/>
            <person name="Lucas S."/>
            <person name="Chen F."/>
            <person name="Tice H."/>
            <person name="Cheng J.F."/>
            <person name="Han C."/>
            <person name="Detter J.C."/>
            <person name="Tapia R."/>
            <person name="Bruce D."/>
            <person name="Goodwin L."/>
            <person name="Pitluck S."/>
            <person name="Pati A."/>
            <person name="Anderson I."/>
            <person name="Ivanova N."/>
            <person name="Mavromatis K."/>
            <person name="Mikhailova N."/>
            <person name="Chen A."/>
            <person name="Palaniappan K."/>
            <person name="Bilek Y."/>
            <person name="Hader T."/>
            <person name="Land M."/>
            <person name="Hauser L."/>
            <person name="Chang Y.J."/>
            <person name="Jeffries C.D."/>
            <person name="Tindall B.J."/>
            <person name="Rohde M."/>
            <person name="Goker M."/>
            <person name="Bristow J."/>
            <person name="Eisen J.A."/>
            <person name="Markowitz V."/>
            <person name="Hugenholtz P."/>
            <person name="Kyrpides N.C."/>
            <person name="Klenk H.P."/>
        </authorList>
    </citation>
    <scope>NUCLEOTIDE SEQUENCE [LARGE SCALE GENOMIC DNA]</scope>
    <source>
        <strain evidence="3">DSM 14484 / JCM 11386 / HI 11/12</strain>
    </source>
</reference>
<dbReference type="SUPFAM" id="SSF53335">
    <property type="entry name" value="S-adenosyl-L-methionine-dependent methyltransferases"/>
    <property type="match status" value="1"/>
</dbReference>